<dbReference type="KEGG" id="achi:CDG60_04165"/>
<dbReference type="RefSeq" id="WP_087513820.1">
    <property type="nucleotide sequence ID" value="NZ_CP032134.1"/>
</dbReference>
<name>A0A3B7LTE9_9GAMM</name>
<organism evidence="1 2">
    <name type="scientific">Acinetobacter chinensis</name>
    <dbReference type="NCBI Taxonomy" id="2004650"/>
    <lineage>
        <taxon>Bacteria</taxon>
        <taxon>Pseudomonadati</taxon>
        <taxon>Pseudomonadota</taxon>
        <taxon>Gammaproteobacteria</taxon>
        <taxon>Moraxellales</taxon>
        <taxon>Moraxellaceae</taxon>
        <taxon>Acinetobacter</taxon>
    </lineage>
</organism>
<accession>A0A3B7LTE9</accession>
<dbReference type="Proteomes" id="UP000263753">
    <property type="component" value="Chromosome"/>
</dbReference>
<protein>
    <submittedName>
        <fullName evidence="1">Uncharacterized protein</fullName>
    </submittedName>
</protein>
<evidence type="ECO:0000313" key="2">
    <source>
        <dbReference type="Proteomes" id="UP000263753"/>
    </source>
</evidence>
<proteinExistence type="predicted"/>
<evidence type="ECO:0000313" key="1">
    <source>
        <dbReference type="EMBL" id="AXY55848.1"/>
    </source>
</evidence>
<sequence length="219" mass="24849">MAFDLVQYFAEQIKLQKPQLFNQYPAQEKNQFISEINALTLGKLITLIQENENSIYQEIQNQDALYIQEISRHLTTSAHNQSELNKSELESAITEMLSLQLNEIKQLDTTGSLGHSGVKELLIGQIEHFSGYAEDWVWSTNNLLELKGSKPLIQEEISLDETMKEFNLMVHQQQTDHAAASDQAIEANTSIPAWAKIAEPLVALVILWILYQAATQMFS</sequence>
<dbReference type="EMBL" id="CP032134">
    <property type="protein sequence ID" value="AXY55848.1"/>
    <property type="molecule type" value="Genomic_DNA"/>
</dbReference>
<dbReference type="AlphaFoldDB" id="A0A3B7LTE9"/>
<gene>
    <name evidence="1" type="ORF">CDG60_04165</name>
</gene>
<reference evidence="2" key="1">
    <citation type="submission" date="2018-09" db="EMBL/GenBank/DDBJ databases">
        <title>The complete genome of Acinetobacter sp. strain WCHAc010005.</title>
        <authorList>
            <person name="Hu Y."/>
            <person name="Long H."/>
            <person name="Feng Y."/>
            <person name="Zong Z."/>
        </authorList>
    </citation>
    <scope>NUCLEOTIDE SEQUENCE [LARGE SCALE GENOMIC DNA]</scope>
    <source>
        <strain evidence="2">WCHAc010005</strain>
    </source>
</reference>